<feature type="compositionally biased region" description="Basic and acidic residues" evidence="2">
    <location>
        <begin position="1400"/>
        <end position="1409"/>
    </location>
</feature>
<dbReference type="SUPFAM" id="SSF52949">
    <property type="entry name" value="Macro domain-like"/>
    <property type="match status" value="2"/>
</dbReference>
<feature type="region of interest" description="Disordered" evidence="2">
    <location>
        <begin position="1343"/>
        <end position="1423"/>
    </location>
</feature>
<name>A0A4Q4MSR2_9PLEO</name>
<feature type="domain" description="Macro" evidence="4">
    <location>
        <begin position="1158"/>
        <end position="1340"/>
    </location>
</feature>
<feature type="region of interest" description="Disordered" evidence="2">
    <location>
        <begin position="492"/>
        <end position="526"/>
    </location>
</feature>
<feature type="domain" description="C2H2-type" evidence="3">
    <location>
        <begin position="1833"/>
        <end position="1860"/>
    </location>
</feature>
<feature type="compositionally biased region" description="Basic and acidic residues" evidence="2">
    <location>
        <begin position="1346"/>
        <end position="1356"/>
    </location>
</feature>
<evidence type="ECO:0000313" key="5">
    <source>
        <dbReference type="EMBL" id="RYN58056.1"/>
    </source>
</evidence>
<feature type="compositionally biased region" description="Polar residues" evidence="2">
    <location>
        <begin position="1866"/>
        <end position="1876"/>
    </location>
</feature>
<feature type="compositionally biased region" description="Acidic residues" evidence="2">
    <location>
        <begin position="2485"/>
        <end position="2509"/>
    </location>
</feature>
<feature type="compositionally biased region" description="Basic residues" evidence="2">
    <location>
        <begin position="1786"/>
        <end position="1797"/>
    </location>
</feature>
<evidence type="ECO:0000313" key="6">
    <source>
        <dbReference type="Proteomes" id="UP000292402"/>
    </source>
</evidence>
<feature type="domain" description="Macro" evidence="4">
    <location>
        <begin position="742"/>
        <end position="927"/>
    </location>
</feature>
<dbReference type="PANTHER" id="PTHR11106:SF27">
    <property type="entry name" value="MACRO DOMAIN-CONTAINING PROTEIN"/>
    <property type="match status" value="1"/>
</dbReference>
<dbReference type="InterPro" id="IPR013087">
    <property type="entry name" value="Znf_C2H2_type"/>
</dbReference>
<dbReference type="InterPro" id="IPR043472">
    <property type="entry name" value="Macro_dom-like"/>
</dbReference>
<dbReference type="InterPro" id="IPR036236">
    <property type="entry name" value="Znf_C2H2_sf"/>
</dbReference>
<dbReference type="EMBL" id="PDXA01000005">
    <property type="protein sequence ID" value="RYN58056.1"/>
    <property type="molecule type" value="Genomic_DNA"/>
</dbReference>
<protein>
    <submittedName>
        <fullName evidence="5">Uncharacterized protein</fullName>
    </submittedName>
</protein>
<feature type="region of interest" description="Disordered" evidence="2">
    <location>
        <begin position="103"/>
        <end position="134"/>
    </location>
</feature>
<dbReference type="PANTHER" id="PTHR11106">
    <property type="entry name" value="GANGLIOSIDE INDUCED DIFFERENTIATION ASSOCIATED PROTEIN 2-RELATED"/>
    <property type="match status" value="1"/>
</dbReference>
<feature type="compositionally biased region" description="Polar residues" evidence="2">
    <location>
        <begin position="277"/>
        <end position="293"/>
    </location>
</feature>
<feature type="compositionally biased region" description="Basic residues" evidence="2">
    <location>
        <begin position="2464"/>
        <end position="2478"/>
    </location>
</feature>
<dbReference type="SUPFAM" id="SSF57667">
    <property type="entry name" value="beta-beta-alpha zinc fingers"/>
    <property type="match status" value="1"/>
</dbReference>
<dbReference type="InterPro" id="IPR025676">
    <property type="entry name" value="Clr5_dom"/>
</dbReference>
<feature type="region of interest" description="Disordered" evidence="2">
    <location>
        <begin position="244"/>
        <end position="293"/>
    </location>
</feature>
<feature type="compositionally biased region" description="Polar residues" evidence="2">
    <location>
        <begin position="2216"/>
        <end position="2226"/>
    </location>
</feature>
<feature type="compositionally biased region" description="Acidic residues" evidence="2">
    <location>
        <begin position="108"/>
        <end position="128"/>
    </location>
</feature>
<feature type="compositionally biased region" description="Basic and acidic residues" evidence="2">
    <location>
        <begin position="2206"/>
        <end position="2215"/>
    </location>
</feature>
<feature type="region of interest" description="Disordered" evidence="2">
    <location>
        <begin position="1853"/>
        <end position="1906"/>
    </location>
</feature>
<dbReference type="Proteomes" id="UP000292402">
    <property type="component" value="Unassembled WGS sequence"/>
</dbReference>
<feature type="compositionally biased region" description="Basic and acidic residues" evidence="2">
    <location>
        <begin position="1562"/>
        <end position="1582"/>
    </location>
</feature>
<dbReference type="InterPro" id="IPR058925">
    <property type="entry name" value="zf-C2H2_AcuF"/>
</dbReference>
<sequence>MSTLRLATAANIRAFQILTDALSASDSKSTEEVDSDALEDEIGRFRVWAGNLGALQKGHSSLDYRLRDSPNLLSSALKLLNELEHNLNETFAVISGARLPFEAQTSTEEVEEDENDDGFFSEEDDSDSDGPRSELKMRFEEVVDIIDNLYKLSVRIRTPSIHSRSLKASSYMPKDPETGVDILDAYAELDRKHVQELLLQLRKQHPSGAQEEQASLIERLSSSITLRRRHFKYWKRHRDKLGASAIPEEAPEPVVPASREAPNTTRNDNLEAFPTTPMITTSRPTPSQKTGKTLLSGTEATHHHQSLDDIVDTKSVTSYAVTVRDLHGKGIELPPPPKAANGDKDFECPYCWIVCPARYGKGRAWKTHLLQDLQPYICTYQNCESSQQLFRSRREWAEHEATHRKLWRCPEHAAALYSSVSGLENHLRQDHNGSLPEDQIAVIAKIGETTAIDTRTKCPICYVPADTAGLGDLQSHIANHLERFATFALPHGREDDADGASSIASRGSSNSQSLPDSVRTDTSTDEIELEDTVKLEDSSEILHTKEPGQNLLSAERLQQLPDESHNRLAMIASQSNDLEDSEDEQPDDQQIDEDVSLSHKKHLDHVEAFRQHVLTLPGALSVRFYRRYGSWRGSITFADDWVGEEALKVFDTQRFPNMDFKPKKDTSKWNFTRINPPNKKEHTFNRQSTADTQTTEDAETFSTGSELYDQEAEDSEKQAIISTADIPTLRSLYQSRRLLQRDQSFAPNDAYNQMISFCHYDLTRLRVDAIVNNAPSNFKAQPDPKSLHYVIYQRGGSGLRNEARSKPRVKAGQVELTHGHDLPAWWVIHAAAPTYTGSKGVGQFNILSACYREALKTAATYEFKTIAFPCLGTGGCMFPPRVAARIALQEIREYLDAHPEHRPERIIFCVKAAIDEKAYTDFLPVFFPPTHGDLDRARTSDWSANRAALSAQILEARSQLQKALTDMSDTYVFRSQTAETNACAHDMGRIDFALLSMRNYLLGSKELKRSLGDLNLLCSVISTACSTISEIAERAKEVGFTKEEQNFWDEANTGMQASHGFDLSTLFDYCWMFANSLDGVIGGDRKEPDSMARARQVLENYAVKQKSQDAKGIRDHLDEVIHVRKSEAPISNNREIIQVHQIPSVARLYLLGDLEAKPTMAQPSTSFNHTVCLLREDITRLAVDVMVNSTDVSFSGMGTLDRTVFKKGGPGLRWEVEAEQSGPCKEGDVKVTPPFLLPAKHVVHVVPPGQFRKDTKTILRGIYREILHTAVELRARSVAIPSIGTGMLNYPRRDCASLAMEEVKRFLESAEPANGLDKIIFVVFSSNDEFVYKSLLPVYFPPPKRRVSDASQREKQTSAQHQAAMTIDDHMRKEAEREERKHEIRGRFAQDTSLPASVRQTDETREDSSSSKPSATILPASSDLQKLSEVNEEVRQMRYRQIIQQTQMWTHESRPMDKSEEHAFFQFESHVDDCNTCHNGLYERRHELCQQGYRLGEDIWQRVEMSPHANVHARRDRFKLEVPADRLPSSMLLLSTIAQSATQSTQTESGLGDPFFQTVTPREAKPKDPAREDENASHHSAIEVENSTVSTTEPPAVIHASVLAPLTLGDWVHSILHIHRSKIELYRTDNYSEGNPYATIDLAGANSSLTQGATLDYSNQPAQARVAEYQQALSYHNWMLKNGYSNHRPPSPRIVQGPDASAVRLPPHATSLIVGKLEEMEGEGTQEVERFRVMERWHFLDALAPEAPALFDALQRLVNRNNKTQGVLVHAYVEDTYTPGAGLSARRNRKPVQKRQAPRPGGFPCSTEGCDRVFDRQCDLNRHQKTHLTELPHVCPTCNMGFLYPKDLRRHLSTHNDPSLAPPTTGEGTNSVSPGASTAGVGMPGPDVTFPSSSTQGNSVSPPHVAFSQRKPQCWEHGCNGREFSTFSNLLRHQLEESGESSKSYCPRCGKEFTRRTARNAHMANDNCTPKSRVQILDYLSHDLETRPGSYIGQETSRIASGIGIDTESATSLLNMLATEGRVHNTINDDTWVISEQTKEPHPIEQELQPPEPGDDYLSSSASQLDLALTLIDQIVLCLSRKSQGLSLEDLTLELPDSSSRILTLVHLLARDGYIASGPDEHTWILTDLGEQKAVELRVKEERDAMRDTGMLAPNENSSSDLSERALSYLKSLPAISENISDLASTFDIPVAELQPVLDKLESEGLVENKDDRSSWKASLPTNNQADVPHPPIYNPFASTRDHRPVSPQLRHTRSLDFNSPTPPGIRTPSLRSTSPVVESTLENSHDDDESSGTRSRVSRGEQLFHRFNLPNPTSYRKQSVFDANLKSHESEHPSDDRPTPGTDREQKLATTESEPEPRKVRARQLSDAKWEDLKLVLHKLYIRENKTIPATRKVLLERHGVDLSERQLKEYVARVAIETKGSIEGSSWRDGTGAKQRKQTRSTREIAEDIDEDLQAGTASSLRRARMAKEKKHKKSSRASAGNIDDELEWYDGQEEDYVDNEEETVNS</sequence>
<dbReference type="Gene3D" id="3.40.220.10">
    <property type="entry name" value="Leucine Aminopeptidase, subunit E, domain 1"/>
    <property type="match status" value="2"/>
</dbReference>
<feature type="region of interest" description="Disordered" evidence="2">
    <location>
        <begin position="2206"/>
        <end position="2365"/>
    </location>
</feature>
<evidence type="ECO:0000259" key="3">
    <source>
        <dbReference type="PROSITE" id="PS50157"/>
    </source>
</evidence>
<feature type="region of interest" description="Disordered" evidence="2">
    <location>
        <begin position="1779"/>
        <end position="1806"/>
    </location>
</feature>
<dbReference type="InterPro" id="IPR002589">
    <property type="entry name" value="Macro_dom"/>
</dbReference>
<feature type="region of interest" description="Disordered" evidence="2">
    <location>
        <begin position="1543"/>
        <end position="1590"/>
    </location>
</feature>
<dbReference type="Pfam" id="PF26082">
    <property type="entry name" value="zf-C2H2_AcuF"/>
    <property type="match status" value="1"/>
</dbReference>
<feature type="compositionally biased region" description="Basic and acidic residues" evidence="2">
    <location>
        <begin position="1367"/>
        <end position="1388"/>
    </location>
</feature>
<feature type="region of interest" description="Disordered" evidence="2">
    <location>
        <begin position="2425"/>
        <end position="2509"/>
    </location>
</feature>
<evidence type="ECO:0000256" key="2">
    <source>
        <dbReference type="SAM" id="MobiDB-lite"/>
    </source>
</evidence>
<dbReference type="Pfam" id="PF14420">
    <property type="entry name" value="Clr5"/>
    <property type="match status" value="1"/>
</dbReference>
<feature type="region of interest" description="Disordered" evidence="2">
    <location>
        <begin position="666"/>
        <end position="716"/>
    </location>
</feature>
<gene>
    <name evidence="5" type="ORF">AA0114_g2081</name>
</gene>
<dbReference type="PROSITE" id="PS50157">
    <property type="entry name" value="ZINC_FINGER_C2H2_2"/>
    <property type="match status" value="2"/>
</dbReference>
<feature type="compositionally biased region" description="Polar residues" evidence="2">
    <location>
        <begin position="2270"/>
        <end position="2283"/>
    </location>
</feature>
<comment type="caution">
    <text evidence="5">The sequence shown here is derived from an EMBL/GenBank/DDBJ whole genome shotgun (WGS) entry which is preliminary data.</text>
</comment>
<feature type="compositionally biased region" description="Polar residues" evidence="2">
    <location>
        <begin position="1890"/>
        <end position="1901"/>
    </location>
</feature>
<feature type="compositionally biased region" description="Low complexity" evidence="2">
    <location>
        <begin position="499"/>
        <end position="513"/>
    </location>
</feature>
<reference evidence="6" key="1">
    <citation type="journal article" date="2019" name="bioRxiv">
        <title>Genomics, evolutionary history and diagnostics of the Alternaria alternata species group including apple and Asian pear pathotypes.</title>
        <authorList>
            <person name="Armitage A.D."/>
            <person name="Cockerton H.M."/>
            <person name="Sreenivasaprasad S."/>
            <person name="Woodhall J.W."/>
            <person name="Lane C.R."/>
            <person name="Harrison R.J."/>
            <person name="Clarkson J.P."/>
        </authorList>
    </citation>
    <scope>NUCLEOTIDE SEQUENCE [LARGE SCALE GENOMIC DNA]</scope>
    <source>
        <strain evidence="6">FERA 1082</strain>
    </source>
</reference>
<evidence type="ECO:0000259" key="4">
    <source>
        <dbReference type="PROSITE" id="PS51154"/>
    </source>
</evidence>
<dbReference type="Pfam" id="PF01661">
    <property type="entry name" value="Macro"/>
    <property type="match status" value="2"/>
</dbReference>
<proteinExistence type="predicted"/>
<evidence type="ECO:0000256" key="1">
    <source>
        <dbReference type="PROSITE-ProRule" id="PRU00042"/>
    </source>
</evidence>
<dbReference type="PROSITE" id="PS00028">
    <property type="entry name" value="ZINC_FINGER_C2H2_1"/>
    <property type="match status" value="2"/>
</dbReference>
<feature type="compositionally biased region" description="Basic and acidic residues" evidence="2">
    <location>
        <begin position="2326"/>
        <end position="2348"/>
    </location>
</feature>
<dbReference type="SMART" id="SM00506">
    <property type="entry name" value="A1pp"/>
    <property type="match status" value="2"/>
</dbReference>
<feature type="domain" description="C2H2-type" evidence="3">
    <location>
        <begin position="1803"/>
        <end position="1832"/>
    </location>
</feature>
<keyword evidence="1" id="KW-0863">Zinc-finger</keyword>
<feature type="compositionally biased region" description="Polar residues" evidence="2">
    <location>
        <begin position="1390"/>
        <end position="1399"/>
    </location>
</feature>
<keyword evidence="1" id="KW-0479">Metal-binding</keyword>
<dbReference type="SMART" id="SM00355">
    <property type="entry name" value="ZnF_C2H2"/>
    <property type="match status" value="7"/>
</dbReference>
<dbReference type="PROSITE" id="PS51154">
    <property type="entry name" value="MACRO"/>
    <property type="match status" value="2"/>
</dbReference>
<dbReference type="Gene3D" id="3.30.160.60">
    <property type="entry name" value="Classic Zinc Finger"/>
    <property type="match status" value="2"/>
</dbReference>
<organism evidence="5 6">
    <name type="scientific">Alternaria tenuissima</name>
    <dbReference type="NCBI Taxonomy" id="119927"/>
    <lineage>
        <taxon>Eukaryota</taxon>
        <taxon>Fungi</taxon>
        <taxon>Dikarya</taxon>
        <taxon>Ascomycota</taxon>
        <taxon>Pezizomycotina</taxon>
        <taxon>Dothideomycetes</taxon>
        <taxon>Pleosporomycetidae</taxon>
        <taxon>Pleosporales</taxon>
        <taxon>Pleosporineae</taxon>
        <taxon>Pleosporaceae</taxon>
        <taxon>Alternaria</taxon>
        <taxon>Alternaria sect. Alternaria</taxon>
        <taxon>Alternaria alternata complex</taxon>
    </lineage>
</organism>
<accession>A0A4Q4MSR2</accession>
<keyword evidence="1" id="KW-0862">Zinc</keyword>
<dbReference type="GO" id="GO:0008270">
    <property type="term" value="F:zinc ion binding"/>
    <property type="evidence" value="ECO:0007669"/>
    <property type="project" value="UniProtKB-KW"/>
</dbReference>
<feature type="compositionally biased region" description="Basic and acidic residues" evidence="2">
    <location>
        <begin position="2356"/>
        <end position="2365"/>
    </location>
</feature>